<proteinExistence type="predicted"/>
<feature type="transmembrane region" description="Helical" evidence="1">
    <location>
        <begin position="7"/>
        <end position="29"/>
    </location>
</feature>
<evidence type="ECO:0000256" key="1">
    <source>
        <dbReference type="SAM" id="Phobius"/>
    </source>
</evidence>
<feature type="transmembrane region" description="Helical" evidence="1">
    <location>
        <begin position="35"/>
        <end position="54"/>
    </location>
</feature>
<dbReference type="RefSeq" id="WP_274351425.1">
    <property type="nucleotide sequence ID" value="NZ_JAQZSM010000004.1"/>
</dbReference>
<protein>
    <submittedName>
        <fullName evidence="2">CTP synthetase</fullName>
    </submittedName>
</protein>
<accession>A0ABT5T9Y3</accession>
<keyword evidence="1" id="KW-1133">Transmembrane helix</keyword>
<evidence type="ECO:0000313" key="2">
    <source>
        <dbReference type="EMBL" id="MDD7970743.1"/>
    </source>
</evidence>
<dbReference type="Proteomes" id="UP001431784">
    <property type="component" value="Unassembled WGS sequence"/>
</dbReference>
<comment type="caution">
    <text evidence="2">The sequence shown here is derived from an EMBL/GenBank/DDBJ whole genome shotgun (WGS) entry which is preliminary data.</text>
</comment>
<keyword evidence="1" id="KW-0812">Transmembrane</keyword>
<name>A0ABT5T9Y3_9RHOB</name>
<sequence>MIRMFPLIFSIVGVTCAGIGVVVALSIGQDTLQPILAWAAGGAVVGVAASWIIARRLIND</sequence>
<dbReference type="EMBL" id="JAQZSM010000004">
    <property type="protein sequence ID" value="MDD7970743.1"/>
    <property type="molecule type" value="Genomic_DNA"/>
</dbReference>
<reference evidence="2" key="1">
    <citation type="submission" date="2023-02" db="EMBL/GenBank/DDBJ databases">
        <title>Description of Roseinatronobacter alkalisoli sp. nov., an alkaliphilic bacerium isolated from soda soil.</title>
        <authorList>
            <person name="Wei W."/>
        </authorList>
    </citation>
    <scope>NUCLEOTIDE SEQUENCE</scope>
    <source>
        <strain evidence="2">HJB301</strain>
    </source>
</reference>
<organism evidence="2 3">
    <name type="scientific">Roseinatronobacter alkalisoli</name>
    <dbReference type="NCBI Taxonomy" id="3028235"/>
    <lineage>
        <taxon>Bacteria</taxon>
        <taxon>Pseudomonadati</taxon>
        <taxon>Pseudomonadota</taxon>
        <taxon>Alphaproteobacteria</taxon>
        <taxon>Rhodobacterales</taxon>
        <taxon>Paracoccaceae</taxon>
        <taxon>Roseinatronobacter</taxon>
    </lineage>
</organism>
<gene>
    <name evidence="2" type="ORF">PUT78_06505</name>
</gene>
<evidence type="ECO:0000313" key="3">
    <source>
        <dbReference type="Proteomes" id="UP001431784"/>
    </source>
</evidence>
<keyword evidence="3" id="KW-1185">Reference proteome</keyword>
<keyword evidence="1" id="KW-0472">Membrane</keyword>